<accession>A0A165RXU3</accession>
<feature type="non-terminal residue" evidence="1">
    <location>
        <position position="1"/>
    </location>
</feature>
<dbReference type="InterPro" id="IPR009057">
    <property type="entry name" value="Homeodomain-like_sf"/>
</dbReference>
<dbReference type="OrthoDB" id="3257151at2759"/>
<evidence type="ECO:0000313" key="1">
    <source>
        <dbReference type="EMBL" id="KZT24406.1"/>
    </source>
</evidence>
<evidence type="ECO:0008006" key="3">
    <source>
        <dbReference type="Google" id="ProtNLM"/>
    </source>
</evidence>
<protein>
    <recommendedName>
        <fullName evidence="3">Homeobox domain-containing protein</fullName>
    </recommendedName>
</protein>
<keyword evidence="2" id="KW-1185">Reference proteome</keyword>
<evidence type="ECO:0000313" key="2">
    <source>
        <dbReference type="Proteomes" id="UP000076761"/>
    </source>
</evidence>
<sequence length="63" mass="7293">LPPEVVKELEAIWKADPRVPTLSSRQTWALARKVEPIKVHNWFSHRKLAVEKKGTLKEGTYDL</sequence>
<proteinExistence type="predicted"/>
<organism evidence="1 2">
    <name type="scientific">Neolentinus lepideus HHB14362 ss-1</name>
    <dbReference type="NCBI Taxonomy" id="1314782"/>
    <lineage>
        <taxon>Eukaryota</taxon>
        <taxon>Fungi</taxon>
        <taxon>Dikarya</taxon>
        <taxon>Basidiomycota</taxon>
        <taxon>Agaricomycotina</taxon>
        <taxon>Agaricomycetes</taxon>
        <taxon>Gloeophyllales</taxon>
        <taxon>Gloeophyllaceae</taxon>
        <taxon>Neolentinus</taxon>
    </lineage>
</organism>
<dbReference type="STRING" id="1314782.A0A165RXU3"/>
<dbReference type="Proteomes" id="UP000076761">
    <property type="component" value="Unassembled WGS sequence"/>
</dbReference>
<gene>
    <name evidence="1" type="ORF">NEOLEDRAFT_1025670</name>
</gene>
<name>A0A165RXU3_9AGAM</name>
<dbReference type="EMBL" id="KV425578">
    <property type="protein sequence ID" value="KZT24406.1"/>
    <property type="molecule type" value="Genomic_DNA"/>
</dbReference>
<dbReference type="AlphaFoldDB" id="A0A165RXU3"/>
<feature type="non-terminal residue" evidence="1">
    <location>
        <position position="63"/>
    </location>
</feature>
<dbReference type="InParanoid" id="A0A165RXU3"/>
<reference evidence="1 2" key="1">
    <citation type="journal article" date="2016" name="Mol. Biol. Evol.">
        <title>Comparative Genomics of Early-Diverging Mushroom-Forming Fungi Provides Insights into the Origins of Lignocellulose Decay Capabilities.</title>
        <authorList>
            <person name="Nagy L.G."/>
            <person name="Riley R."/>
            <person name="Tritt A."/>
            <person name="Adam C."/>
            <person name="Daum C."/>
            <person name="Floudas D."/>
            <person name="Sun H."/>
            <person name="Yadav J.S."/>
            <person name="Pangilinan J."/>
            <person name="Larsson K.H."/>
            <person name="Matsuura K."/>
            <person name="Barry K."/>
            <person name="Labutti K."/>
            <person name="Kuo R."/>
            <person name="Ohm R.A."/>
            <person name="Bhattacharya S.S."/>
            <person name="Shirouzu T."/>
            <person name="Yoshinaga Y."/>
            <person name="Martin F.M."/>
            <person name="Grigoriev I.V."/>
            <person name="Hibbett D.S."/>
        </authorList>
    </citation>
    <scope>NUCLEOTIDE SEQUENCE [LARGE SCALE GENOMIC DNA]</scope>
    <source>
        <strain evidence="1 2">HHB14362 ss-1</strain>
    </source>
</reference>
<dbReference type="SUPFAM" id="SSF46689">
    <property type="entry name" value="Homeodomain-like"/>
    <property type="match status" value="1"/>
</dbReference>